<dbReference type="GO" id="GO:0006796">
    <property type="term" value="P:phosphate-containing compound metabolic process"/>
    <property type="evidence" value="ECO:0007669"/>
    <property type="project" value="InterPro"/>
</dbReference>
<name>A0A1Y6CTG5_9GAMM</name>
<dbReference type="SUPFAM" id="SSF50324">
    <property type="entry name" value="Inorganic pyrophosphatase"/>
    <property type="match status" value="1"/>
</dbReference>
<accession>A0A1Y6CTG5</accession>
<dbReference type="Pfam" id="PF18798">
    <property type="entry name" value="LPD3"/>
    <property type="match status" value="1"/>
</dbReference>
<gene>
    <name evidence="3" type="ORF">SAMN02949497_1235</name>
</gene>
<dbReference type="InterPro" id="IPR036649">
    <property type="entry name" value="Pyrophosphatase_sf"/>
</dbReference>
<evidence type="ECO:0000259" key="2">
    <source>
        <dbReference type="Pfam" id="PF18823"/>
    </source>
</evidence>
<evidence type="ECO:0000313" key="4">
    <source>
        <dbReference type="Proteomes" id="UP000192923"/>
    </source>
</evidence>
<dbReference type="OrthoDB" id="343736at2"/>
<organism evidence="3 4">
    <name type="scientific">Methylomagnum ishizawai</name>
    <dbReference type="NCBI Taxonomy" id="1760988"/>
    <lineage>
        <taxon>Bacteria</taxon>
        <taxon>Pseudomonadati</taxon>
        <taxon>Pseudomonadota</taxon>
        <taxon>Gammaproteobacteria</taxon>
        <taxon>Methylococcales</taxon>
        <taxon>Methylococcaceae</taxon>
        <taxon>Methylomagnum</taxon>
    </lineage>
</organism>
<dbReference type="GO" id="GO:0000287">
    <property type="term" value="F:magnesium ion binding"/>
    <property type="evidence" value="ECO:0007669"/>
    <property type="project" value="InterPro"/>
</dbReference>
<dbReference type="EMBL" id="FXAM01000001">
    <property type="protein sequence ID" value="SMF93939.1"/>
    <property type="molecule type" value="Genomic_DNA"/>
</dbReference>
<evidence type="ECO:0000259" key="1">
    <source>
        <dbReference type="Pfam" id="PF18798"/>
    </source>
</evidence>
<dbReference type="STRING" id="1760988.SAMN02949497_1235"/>
<dbReference type="RefSeq" id="WP_125468818.1">
    <property type="nucleotide sequence ID" value="NZ_FXAM01000001.1"/>
</dbReference>
<dbReference type="Pfam" id="PF18823">
    <property type="entry name" value="InPase"/>
    <property type="match status" value="1"/>
</dbReference>
<dbReference type="AlphaFoldDB" id="A0A1Y6CTG5"/>
<dbReference type="InterPro" id="IPR040824">
    <property type="entry name" value="LPD3"/>
</dbReference>
<evidence type="ECO:0000313" key="3">
    <source>
        <dbReference type="EMBL" id="SMF93939.1"/>
    </source>
</evidence>
<feature type="domain" description="Inorganic pyrophosphatase" evidence="2">
    <location>
        <begin position="310"/>
        <end position="443"/>
    </location>
</feature>
<keyword evidence="4" id="KW-1185">Reference proteome</keyword>
<dbReference type="GO" id="GO:0005737">
    <property type="term" value="C:cytoplasm"/>
    <property type="evidence" value="ECO:0007669"/>
    <property type="project" value="InterPro"/>
</dbReference>
<dbReference type="GO" id="GO:0004427">
    <property type="term" value="F:inorganic diphosphate phosphatase activity"/>
    <property type="evidence" value="ECO:0007669"/>
    <property type="project" value="InterPro"/>
</dbReference>
<feature type="domain" description="Large polyvalent protein-associated" evidence="1">
    <location>
        <begin position="107"/>
        <end position="216"/>
    </location>
</feature>
<dbReference type="Proteomes" id="UP000192923">
    <property type="component" value="Unassembled WGS sequence"/>
</dbReference>
<dbReference type="PROSITE" id="PS00387">
    <property type="entry name" value="PPASE"/>
    <property type="match status" value="1"/>
</dbReference>
<protein>
    <submittedName>
        <fullName evidence="3">Uncharacterized protein</fullName>
    </submittedName>
</protein>
<dbReference type="InterPro" id="IPR041595">
    <property type="entry name" value="Inorganic_Pase"/>
</dbReference>
<reference evidence="3 4" key="1">
    <citation type="submission" date="2016-12" db="EMBL/GenBank/DDBJ databases">
        <authorList>
            <person name="Song W.-J."/>
            <person name="Kurnit D.M."/>
        </authorList>
    </citation>
    <scope>NUCLEOTIDE SEQUENCE [LARGE SCALE GENOMIC DNA]</scope>
    <source>
        <strain evidence="3 4">175</strain>
    </source>
</reference>
<sequence>MKMPFPDRSLPLRKSMVIPVLFLKTHVRGYYRNNGGYWSSHERNDRGGFGHPPPHARLAPNGKPSNLNESQWNLVRTPEFKVWFGDWEIPVKSAYITSLSIPGWQGDLKILQNMARRVYAERLQGHEILNLDMNRKIRFTAEGKGESFSGIKAPMDAQVVEKLAHLVRRAVWLDKNPPDARRVSDTEAFHTFVAPLKVNGNLYAVKLTVRESLAGPPEMARLKLYDVAVLKSKVEDPVGPGLDTSANPAEVVHPSHSGSTVTIHRLLSVFNGVNLKHVPKLSGGVDANGEPMPKAILEYMSLHKAQPTAAQIQAGNYKKGHRRFRGLDISIENPAGSTRSGTDPDGHAWSIKMKHDYGYIRGSLGVAPDGDPVDVYVGPDEDAESVYIVHQRKAGNWKDWDEDKCMIGFPDKESAVAAYLGHYDDPRFLGPVTTMPFAEFKDKVLDHSGRPKMIKSIPLLFVRAAA</sequence>
<proteinExistence type="predicted"/>